<proteinExistence type="predicted"/>
<comment type="caution">
    <text evidence="2">The sequence shown here is derived from an EMBL/GenBank/DDBJ whole genome shotgun (WGS) entry which is preliminary data.</text>
</comment>
<dbReference type="AlphaFoldDB" id="A0A963YUN0"/>
<dbReference type="Gene3D" id="3.40.630.30">
    <property type="match status" value="1"/>
</dbReference>
<dbReference type="PANTHER" id="PTHR31435">
    <property type="entry name" value="PROTEIN NATD1"/>
    <property type="match status" value="1"/>
</dbReference>
<evidence type="ECO:0000259" key="1">
    <source>
        <dbReference type="PROSITE" id="PS51729"/>
    </source>
</evidence>
<dbReference type="Pfam" id="PF14542">
    <property type="entry name" value="Acetyltransf_CG"/>
    <property type="match status" value="1"/>
</dbReference>
<name>A0A963YUN0_9PROT</name>
<organism evidence="2 3">
    <name type="scientific">Acidisoma silvae</name>
    <dbReference type="NCBI Taxonomy" id="2802396"/>
    <lineage>
        <taxon>Bacteria</taxon>
        <taxon>Pseudomonadati</taxon>
        <taxon>Pseudomonadota</taxon>
        <taxon>Alphaproteobacteria</taxon>
        <taxon>Acetobacterales</taxon>
        <taxon>Acidocellaceae</taxon>
        <taxon>Acidisoma</taxon>
    </lineage>
</organism>
<dbReference type="SUPFAM" id="SSF55729">
    <property type="entry name" value="Acyl-CoA N-acyltransferases (Nat)"/>
    <property type="match status" value="1"/>
</dbReference>
<dbReference type="EMBL" id="JAESVB010000013">
    <property type="protein sequence ID" value="MCB8877386.1"/>
    <property type="molecule type" value="Genomic_DNA"/>
</dbReference>
<evidence type="ECO:0000313" key="3">
    <source>
        <dbReference type="Proteomes" id="UP000708298"/>
    </source>
</evidence>
<dbReference type="PROSITE" id="PS51729">
    <property type="entry name" value="GNAT_YJDJ"/>
    <property type="match status" value="1"/>
</dbReference>
<dbReference type="PANTHER" id="PTHR31435:SF10">
    <property type="entry name" value="BSR4717 PROTEIN"/>
    <property type="match status" value="1"/>
</dbReference>
<gene>
    <name evidence="2" type="ORF">ASILVAE211_19480</name>
</gene>
<reference evidence="2" key="1">
    <citation type="journal article" date="2021" name="Microorganisms">
        <title>Acidisoma silvae sp. nov. and Acidisomacellulosilytica sp. nov., Two Acidophilic Bacteria Isolated from Decaying Wood, Hydrolyzing Cellulose and Producing Poly-3-hydroxybutyrate.</title>
        <authorList>
            <person name="Mieszkin S."/>
            <person name="Pouder E."/>
            <person name="Uroz S."/>
            <person name="Simon-Colin C."/>
            <person name="Alain K."/>
        </authorList>
    </citation>
    <scope>NUCLEOTIDE SEQUENCE</scope>
    <source>
        <strain evidence="2">HW T2.11</strain>
    </source>
</reference>
<dbReference type="InterPro" id="IPR045057">
    <property type="entry name" value="Gcn5-rel_NAT"/>
</dbReference>
<dbReference type="InterPro" id="IPR016181">
    <property type="entry name" value="Acyl_CoA_acyltransferase"/>
</dbReference>
<feature type="domain" description="N-acetyltransferase" evidence="1">
    <location>
        <begin position="5"/>
        <end position="90"/>
    </location>
</feature>
<accession>A0A963YUN0</accession>
<keyword evidence="3" id="KW-1185">Reference proteome</keyword>
<evidence type="ECO:0000313" key="2">
    <source>
        <dbReference type="EMBL" id="MCB8877386.1"/>
    </source>
</evidence>
<dbReference type="Proteomes" id="UP000708298">
    <property type="component" value="Unassembled WGS sequence"/>
</dbReference>
<reference evidence="2" key="2">
    <citation type="submission" date="2021-01" db="EMBL/GenBank/DDBJ databases">
        <authorList>
            <person name="Mieszkin S."/>
            <person name="Pouder E."/>
            <person name="Alain K."/>
        </authorList>
    </citation>
    <scope>NUCLEOTIDE SEQUENCE</scope>
    <source>
        <strain evidence="2">HW T2.11</strain>
    </source>
</reference>
<sequence>MNDVTDNIHLRRFELTKDRATAFVSYRQEKGQLVLIHTDVPRALEGQGLGSALVRAVLDEVRHRHQLVVPECAFIAGFIRRHPEYEDLVAQPREDRA</sequence>
<dbReference type="RefSeq" id="WP_227323038.1">
    <property type="nucleotide sequence ID" value="NZ_JAESVB010000013.1"/>
</dbReference>
<dbReference type="InterPro" id="IPR031165">
    <property type="entry name" value="GNAT_YJDJ"/>
</dbReference>
<protein>
    <submittedName>
        <fullName evidence="2">N-acetyltransferase</fullName>
    </submittedName>
</protein>